<dbReference type="InterPro" id="IPR006127">
    <property type="entry name" value="ZnuA-like"/>
</dbReference>
<evidence type="ECO:0000256" key="5">
    <source>
        <dbReference type="SAM" id="MobiDB-lite"/>
    </source>
</evidence>
<dbReference type="RefSeq" id="WP_243863471.1">
    <property type="nucleotide sequence ID" value="NZ_BAAAOO010000002.1"/>
</dbReference>
<accession>A0ABX0SCN9</accession>
<keyword evidence="8" id="KW-1185">Reference proteome</keyword>
<gene>
    <name evidence="7" type="ORF">FB473_000808</name>
</gene>
<dbReference type="InterPro" id="IPR006129">
    <property type="entry name" value="AdhesinB"/>
</dbReference>
<evidence type="ECO:0000313" key="7">
    <source>
        <dbReference type="EMBL" id="NIH56163.1"/>
    </source>
</evidence>
<evidence type="ECO:0000256" key="3">
    <source>
        <dbReference type="ARBA" id="ARBA00022729"/>
    </source>
</evidence>
<dbReference type="PRINTS" id="PR00691">
    <property type="entry name" value="ADHESINB"/>
</dbReference>
<evidence type="ECO:0000256" key="4">
    <source>
        <dbReference type="RuleBase" id="RU003512"/>
    </source>
</evidence>
<feature type="signal peptide" evidence="6">
    <location>
        <begin position="1"/>
        <end position="29"/>
    </location>
</feature>
<dbReference type="Gene3D" id="3.40.50.1980">
    <property type="entry name" value="Nitrogenase molybdenum iron protein domain"/>
    <property type="match status" value="2"/>
</dbReference>
<dbReference type="PANTHER" id="PTHR42953">
    <property type="entry name" value="HIGH-AFFINITY ZINC UPTAKE SYSTEM PROTEIN ZNUA-RELATED"/>
    <property type="match status" value="1"/>
</dbReference>
<feature type="compositionally biased region" description="Acidic residues" evidence="5">
    <location>
        <begin position="124"/>
        <end position="139"/>
    </location>
</feature>
<evidence type="ECO:0000256" key="6">
    <source>
        <dbReference type="SAM" id="SignalP"/>
    </source>
</evidence>
<evidence type="ECO:0000313" key="8">
    <source>
        <dbReference type="Proteomes" id="UP000749311"/>
    </source>
</evidence>
<feature type="region of interest" description="Disordered" evidence="5">
    <location>
        <begin position="124"/>
        <end position="144"/>
    </location>
</feature>
<dbReference type="PROSITE" id="PS51257">
    <property type="entry name" value="PROKAR_LIPOPROTEIN"/>
    <property type="match status" value="1"/>
</dbReference>
<evidence type="ECO:0000256" key="1">
    <source>
        <dbReference type="ARBA" id="ARBA00011028"/>
    </source>
</evidence>
<comment type="similarity">
    <text evidence="1 4">Belongs to the bacterial solute-binding protein 9 family.</text>
</comment>
<comment type="caution">
    <text evidence="7">The sequence shown here is derived from an EMBL/GenBank/DDBJ whole genome shotgun (WGS) entry which is preliminary data.</text>
</comment>
<protein>
    <submittedName>
        <fullName evidence="7">Zinc transport system substrate-binding protein</fullName>
    </submittedName>
</protein>
<keyword evidence="2 4" id="KW-0813">Transport</keyword>
<dbReference type="InterPro" id="IPR050492">
    <property type="entry name" value="Bact_metal-bind_prot9"/>
</dbReference>
<dbReference type="EMBL" id="JAAMOZ010000001">
    <property type="protein sequence ID" value="NIH56163.1"/>
    <property type="molecule type" value="Genomic_DNA"/>
</dbReference>
<dbReference type="PANTHER" id="PTHR42953:SF3">
    <property type="entry name" value="HIGH-AFFINITY ZINC UPTAKE SYSTEM PROTEIN ZNUA"/>
    <property type="match status" value="1"/>
</dbReference>
<reference evidence="7 8" key="1">
    <citation type="submission" date="2020-02" db="EMBL/GenBank/DDBJ databases">
        <title>Sequencing the genomes of 1000 actinobacteria strains.</title>
        <authorList>
            <person name="Klenk H.-P."/>
        </authorList>
    </citation>
    <scope>NUCLEOTIDE SEQUENCE [LARGE SCALE GENOMIC DNA]</scope>
    <source>
        <strain evidence="7 8">DSM 19609</strain>
    </source>
</reference>
<feature type="chain" id="PRO_5046364247" evidence="6">
    <location>
        <begin position="30"/>
        <end position="317"/>
    </location>
</feature>
<dbReference type="Proteomes" id="UP000749311">
    <property type="component" value="Unassembled WGS sequence"/>
</dbReference>
<proteinExistence type="inferred from homology"/>
<dbReference type="Pfam" id="PF01297">
    <property type="entry name" value="ZnuA"/>
    <property type="match status" value="1"/>
</dbReference>
<keyword evidence="3 6" id="KW-0732">Signal</keyword>
<name>A0ABX0SCN9_9ACTN</name>
<sequence length="317" mass="33643">MLNQSIRRLSAAALAAGLLAVTACSSGDAQGSSDARTSIVVSAYPFQFVAERVAGDLADVTNLLNPGAEAHDLELTPQQVEAVATADLVIYQDGYQTAFDEAVDQGEPAHIVDSATFLELRTADEDEHADEGESTESEEEHEHGAYDPHVWLDPENLAEIGRHVATELAGIDPDHASEYSANADTLASDLSALDDEFSTGLANCQVDTFITNHAAFGYLAARYGLTQVGISGLSPEEEPSPARIAEVQQEATEHNVTTIFYETAVSPKVAESIAGDLGLATDVLDPLETLSDQSRGSDYIAVMESNLESLKTANTCQ</sequence>
<dbReference type="PRINTS" id="PR00690">
    <property type="entry name" value="ADHESNFAMILY"/>
</dbReference>
<dbReference type="InterPro" id="IPR006128">
    <property type="entry name" value="Lipoprotein_PsaA-like"/>
</dbReference>
<dbReference type="SUPFAM" id="SSF53807">
    <property type="entry name" value="Helical backbone' metal receptor"/>
    <property type="match status" value="1"/>
</dbReference>
<organism evidence="7 8">
    <name type="scientific">Brooklawnia cerclae</name>
    <dbReference type="NCBI Taxonomy" id="349934"/>
    <lineage>
        <taxon>Bacteria</taxon>
        <taxon>Bacillati</taxon>
        <taxon>Actinomycetota</taxon>
        <taxon>Actinomycetes</taxon>
        <taxon>Propionibacteriales</taxon>
        <taxon>Propionibacteriaceae</taxon>
        <taxon>Brooklawnia</taxon>
    </lineage>
</organism>
<evidence type="ECO:0000256" key="2">
    <source>
        <dbReference type="ARBA" id="ARBA00022448"/>
    </source>
</evidence>